<dbReference type="EMBL" id="QEAS01000004">
    <property type="protein sequence ID" value="PWG81556.1"/>
    <property type="molecule type" value="Genomic_DNA"/>
</dbReference>
<gene>
    <name evidence="1" type="ORF">DDR33_06925</name>
</gene>
<organism evidence="1 2">
    <name type="scientific">Pararcticibacter amylolyticus</name>
    <dbReference type="NCBI Taxonomy" id="2173175"/>
    <lineage>
        <taxon>Bacteria</taxon>
        <taxon>Pseudomonadati</taxon>
        <taxon>Bacteroidota</taxon>
        <taxon>Sphingobacteriia</taxon>
        <taxon>Sphingobacteriales</taxon>
        <taxon>Sphingobacteriaceae</taxon>
        <taxon>Pararcticibacter</taxon>
    </lineage>
</organism>
<proteinExistence type="predicted"/>
<reference evidence="1 2" key="1">
    <citation type="submission" date="2018-04" db="EMBL/GenBank/DDBJ databases">
        <title>Pedobacter chongqingensis sp. nov., isolated from a rottenly hemp rope.</title>
        <authorList>
            <person name="Cai Y."/>
        </authorList>
    </citation>
    <scope>NUCLEOTIDE SEQUENCE [LARGE SCALE GENOMIC DNA]</scope>
    <source>
        <strain evidence="1 2">FJ4-8</strain>
    </source>
</reference>
<evidence type="ECO:0008006" key="3">
    <source>
        <dbReference type="Google" id="ProtNLM"/>
    </source>
</evidence>
<accession>A0A2U2PJH3</accession>
<dbReference type="Proteomes" id="UP000245647">
    <property type="component" value="Unassembled WGS sequence"/>
</dbReference>
<evidence type="ECO:0000313" key="1">
    <source>
        <dbReference type="EMBL" id="PWG81556.1"/>
    </source>
</evidence>
<sequence length="79" mass="8798">MFMSWFVSKSTIVAVFKTNIGNNNEAEAVLSNLRHMFPDSKVSIDLNDCDKVLRFEIPVTGIGQVMSVVKKSGFNCEVL</sequence>
<protein>
    <recommendedName>
        <fullName evidence="3">HMA domain-containing protein</fullName>
    </recommendedName>
</protein>
<evidence type="ECO:0000313" key="2">
    <source>
        <dbReference type="Proteomes" id="UP000245647"/>
    </source>
</evidence>
<comment type="caution">
    <text evidence="1">The sequence shown here is derived from an EMBL/GenBank/DDBJ whole genome shotgun (WGS) entry which is preliminary data.</text>
</comment>
<name>A0A2U2PJH3_9SPHI</name>
<keyword evidence="2" id="KW-1185">Reference proteome</keyword>
<dbReference type="AlphaFoldDB" id="A0A2U2PJH3"/>